<comment type="caution">
    <text evidence="2">The sequence shown here is derived from an EMBL/GenBank/DDBJ whole genome shotgun (WGS) entry which is preliminary data.</text>
</comment>
<reference evidence="2" key="1">
    <citation type="submission" date="2021-03" db="EMBL/GenBank/DDBJ databases">
        <title>Evolutionary innovations through gain and loss of genes in the ectomycorrhizal Boletales.</title>
        <authorList>
            <person name="Wu G."/>
            <person name="Miyauchi S."/>
            <person name="Morin E."/>
            <person name="Yang Z.-L."/>
            <person name="Xu J."/>
            <person name="Martin F.M."/>
        </authorList>
    </citation>
    <scope>NUCLEOTIDE SEQUENCE</scope>
    <source>
        <strain evidence="2">BR01</strain>
    </source>
</reference>
<dbReference type="OrthoDB" id="2710883at2759"/>
<sequence>MQDVQTFFIDLLGNDLTSFSTGAGFDLWGDQFAIPQVPLLGVGPTMLNQGIQTPSSAASDIVTPSNLDLMSFPYNLIQGQAGWNSTAGMQLPSPASFQPLNPDSSGTTFSNMLNFDLSAVGSMGGGFNPGYTPFIPADCNFGGVPDDARTPPSLPFGALNPGLVNPPQTQYLTHFPSVSLPAMSSSLQSSSMVQPPEPLSEVVVPPVPTLPPADPGVLNGLQTQTTETSNEDSATGVRSKRKPMPSLRAQRDNAIGNENLLLTPVTRDGTSKLKRGRPSDAKATSTTKNK</sequence>
<gene>
    <name evidence="2" type="ORF">JVT61DRAFT_8827</name>
</gene>
<evidence type="ECO:0000313" key="3">
    <source>
        <dbReference type="Proteomes" id="UP000683000"/>
    </source>
</evidence>
<protein>
    <submittedName>
        <fullName evidence="2">Uncharacterized protein</fullName>
    </submittedName>
</protein>
<evidence type="ECO:0000313" key="2">
    <source>
        <dbReference type="EMBL" id="KAG6372113.1"/>
    </source>
</evidence>
<proteinExistence type="predicted"/>
<feature type="region of interest" description="Disordered" evidence="1">
    <location>
        <begin position="211"/>
        <end position="290"/>
    </location>
</feature>
<dbReference type="AlphaFoldDB" id="A0A8I3A5B5"/>
<name>A0A8I3A5B5_9AGAM</name>
<organism evidence="2 3">
    <name type="scientific">Boletus reticuloceps</name>
    <dbReference type="NCBI Taxonomy" id="495285"/>
    <lineage>
        <taxon>Eukaryota</taxon>
        <taxon>Fungi</taxon>
        <taxon>Dikarya</taxon>
        <taxon>Basidiomycota</taxon>
        <taxon>Agaricomycotina</taxon>
        <taxon>Agaricomycetes</taxon>
        <taxon>Agaricomycetidae</taxon>
        <taxon>Boletales</taxon>
        <taxon>Boletineae</taxon>
        <taxon>Boletaceae</taxon>
        <taxon>Boletoideae</taxon>
        <taxon>Boletus</taxon>
    </lineage>
</organism>
<dbReference type="Proteomes" id="UP000683000">
    <property type="component" value="Unassembled WGS sequence"/>
</dbReference>
<keyword evidence="3" id="KW-1185">Reference proteome</keyword>
<feature type="compositionally biased region" description="Polar residues" evidence="1">
    <location>
        <begin position="220"/>
        <end position="233"/>
    </location>
</feature>
<accession>A0A8I3A5B5</accession>
<evidence type="ECO:0000256" key="1">
    <source>
        <dbReference type="SAM" id="MobiDB-lite"/>
    </source>
</evidence>
<dbReference type="EMBL" id="JAGFBS010000030">
    <property type="protein sequence ID" value="KAG6372113.1"/>
    <property type="molecule type" value="Genomic_DNA"/>
</dbReference>